<dbReference type="InterPro" id="IPR002606">
    <property type="entry name" value="Riboflavin_kinase_bac"/>
</dbReference>
<proteinExistence type="inferred from homology"/>
<feature type="domain" description="Riboflavin kinase" evidence="16">
    <location>
        <begin position="183"/>
        <end position="307"/>
    </location>
</feature>
<dbReference type="EC" id="2.7.7.2" evidence="15"/>
<dbReference type="Gene3D" id="3.40.50.620">
    <property type="entry name" value="HUPs"/>
    <property type="match status" value="1"/>
</dbReference>
<dbReference type="GO" id="GO:0006747">
    <property type="term" value="P:FAD biosynthetic process"/>
    <property type="evidence" value="ECO:0007669"/>
    <property type="project" value="UniProtKB-UniRule"/>
</dbReference>
<gene>
    <name evidence="17" type="ORF">DPF_1270</name>
</gene>
<evidence type="ECO:0000256" key="2">
    <source>
        <dbReference type="ARBA" id="ARBA00004726"/>
    </source>
</evidence>
<comment type="similarity">
    <text evidence="15">Belongs to the ribF family.</text>
</comment>
<dbReference type="SUPFAM" id="SSF82114">
    <property type="entry name" value="Riboflavin kinase-like"/>
    <property type="match status" value="1"/>
</dbReference>
<dbReference type="InterPro" id="IPR015865">
    <property type="entry name" value="Riboflavin_kinase_bac/euk"/>
</dbReference>
<comment type="caution">
    <text evidence="17">The sequence shown here is derived from an EMBL/GenBank/DDBJ whole genome shotgun (WGS) entry which is preliminary data.</text>
</comment>
<keyword evidence="18" id="KW-1185">Reference proteome</keyword>
<keyword evidence="6 15" id="KW-0808">Transferase</keyword>
<dbReference type="GO" id="GO:0003919">
    <property type="term" value="F:FMN adenylyltransferase activity"/>
    <property type="evidence" value="ECO:0007669"/>
    <property type="project" value="UniProtKB-UniRule"/>
</dbReference>
<name>A0A194AGV4_9BACT</name>
<comment type="function">
    <text evidence="1">Catalyzes the phosphorylation of riboflavin to FMN followed by the adenylation of FMN to FAD.</text>
</comment>
<dbReference type="NCBIfam" id="NF004160">
    <property type="entry name" value="PRK05627.1-3"/>
    <property type="match status" value="1"/>
</dbReference>
<dbReference type="NCBIfam" id="NF004159">
    <property type="entry name" value="PRK05627.1-2"/>
    <property type="match status" value="1"/>
</dbReference>
<dbReference type="InterPro" id="IPR015864">
    <property type="entry name" value="FAD_synthase"/>
</dbReference>
<dbReference type="Proteomes" id="UP000095200">
    <property type="component" value="Unassembled WGS sequence"/>
</dbReference>
<keyword evidence="4 15" id="KW-0285">Flavoprotein</keyword>
<comment type="catalytic activity">
    <reaction evidence="14 15">
        <text>FMN + ATP + H(+) = FAD + diphosphate</text>
        <dbReference type="Rhea" id="RHEA:17237"/>
        <dbReference type="ChEBI" id="CHEBI:15378"/>
        <dbReference type="ChEBI" id="CHEBI:30616"/>
        <dbReference type="ChEBI" id="CHEBI:33019"/>
        <dbReference type="ChEBI" id="CHEBI:57692"/>
        <dbReference type="ChEBI" id="CHEBI:58210"/>
        <dbReference type="EC" id="2.7.7.2"/>
    </reaction>
</comment>
<dbReference type="NCBIfam" id="NF004162">
    <property type="entry name" value="PRK05627.1-5"/>
    <property type="match status" value="1"/>
</dbReference>
<dbReference type="EMBL" id="BDFE01000015">
    <property type="protein sequence ID" value="GAU08558.1"/>
    <property type="molecule type" value="Genomic_DNA"/>
</dbReference>
<dbReference type="SMART" id="SM00904">
    <property type="entry name" value="Flavokinase"/>
    <property type="match status" value="1"/>
</dbReference>
<evidence type="ECO:0000256" key="13">
    <source>
        <dbReference type="ARBA" id="ARBA00047880"/>
    </source>
</evidence>
<evidence type="ECO:0000256" key="14">
    <source>
        <dbReference type="ARBA" id="ARBA00049494"/>
    </source>
</evidence>
<evidence type="ECO:0000256" key="10">
    <source>
        <dbReference type="ARBA" id="ARBA00022827"/>
    </source>
</evidence>
<protein>
    <recommendedName>
        <fullName evidence="15">Riboflavin biosynthesis protein</fullName>
    </recommendedName>
    <domain>
        <recommendedName>
            <fullName evidence="15">Riboflavin kinase</fullName>
            <ecNumber evidence="15">2.7.1.26</ecNumber>
        </recommendedName>
        <alternativeName>
            <fullName evidence="15">Flavokinase</fullName>
        </alternativeName>
    </domain>
    <domain>
        <recommendedName>
            <fullName evidence="15">FMN adenylyltransferase</fullName>
            <ecNumber evidence="15">2.7.7.2</ecNumber>
        </recommendedName>
        <alternativeName>
            <fullName evidence="15">FAD pyrophosphorylase</fullName>
        </alternativeName>
        <alternativeName>
            <fullName evidence="15">FAD synthase</fullName>
        </alternativeName>
    </domain>
</protein>
<evidence type="ECO:0000256" key="15">
    <source>
        <dbReference type="PIRNR" id="PIRNR004491"/>
    </source>
</evidence>
<dbReference type="GO" id="GO:0009231">
    <property type="term" value="P:riboflavin biosynthetic process"/>
    <property type="evidence" value="ECO:0007669"/>
    <property type="project" value="InterPro"/>
</dbReference>
<dbReference type="CDD" id="cd02064">
    <property type="entry name" value="FAD_synthetase_N"/>
    <property type="match status" value="1"/>
</dbReference>
<evidence type="ECO:0000256" key="6">
    <source>
        <dbReference type="ARBA" id="ARBA00022679"/>
    </source>
</evidence>
<dbReference type="AlphaFoldDB" id="A0A194AGV4"/>
<keyword evidence="8 15" id="KW-0547">Nucleotide-binding</keyword>
<dbReference type="InterPro" id="IPR023468">
    <property type="entry name" value="Riboflavin_kinase"/>
</dbReference>
<accession>A0A194AGV4</accession>
<dbReference type="InterPro" id="IPR014729">
    <property type="entry name" value="Rossmann-like_a/b/a_fold"/>
</dbReference>
<dbReference type="PANTHER" id="PTHR22749">
    <property type="entry name" value="RIBOFLAVIN KINASE/FMN ADENYLYLTRANSFERASE"/>
    <property type="match status" value="1"/>
</dbReference>
<evidence type="ECO:0000313" key="17">
    <source>
        <dbReference type="EMBL" id="GAU08558.1"/>
    </source>
</evidence>
<keyword evidence="10 15" id="KW-0274">FAD</keyword>
<evidence type="ECO:0000256" key="11">
    <source>
        <dbReference type="ARBA" id="ARBA00022840"/>
    </source>
</evidence>
<dbReference type="GO" id="GO:0009398">
    <property type="term" value="P:FMN biosynthetic process"/>
    <property type="evidence" value="ECO:0007669"/>
    <property type="project" value="UniProtKB-UniRule"/>
</dbReference>
<dbReference type="FunFam" id="2.40.30.30:FF:000003">
    <property type="entry name" value="Riboflavin biosynthesis protein"/>
    <property type="match status" value="1"/>
</dbReference>
<keyword evidence="11 15" id="KW-0067">ATP-binding</keyword>
<evidence type="ECO:0000256" key="8">
    <source>
        <dbReference type="ARBA" id="ARBA00022741"/>
    </source>
</evidence>
<dbReference type="STRING" id="1592317.DPF_1270"/>
<dbReference type="RefSeq" id="WP_069858174.1">
    <property type="nucleotide sequence ID" value="NZ_BDFE01000015.1"/>
</dbReference>
<reference evidence="18" key="1">
    <citation type="submission" date="2016-06" db="EMBL/GenBank/DDBJ databases">
        <title>Draft genome sequence of Desulfoplanes formicivorans strain Pf12B.</title>
        <authorList>
            <person name="Watanabe M."/>
            <person name="Kojima H."/>
            <person name="Fukui M."/>
        </authorList>
    </citation>
    <scope>NUCLEOTIDE SEQUENCE [LARGE SCALE GENOMIC DNA]</scope>
    <source>
        <strain evidence="18">Pf12B</strain>
    </source>
</reference>
<evidence type="ECO:0000256" key="5">
    <source>
        <dbReference type="ARBA" id="ARBA00022643"/>
    </source>
</evidence>
<dbReference type="OrthoDB" id="9803667at2"/>
<evidence type="ECO:0000256" key="4">
    <source>
        <dbReference type="ARBA" id="ARBA00022630"/>
    </source>
</evidence>
<evidence type="ECO:0000313" key="18">
    <source>
        <dbReference type="Proteomes" id="UP000095200"/>
    </source>
</evidence>
<dbReference type="InterPro" id="IPR023465">
    <property type="entry name" value="Riboflavin_kinase_dom_sf"/>
</dbReference>
<dbReference type="SUPFAM" id="SSF52374">
    <property type="entry name" value="Nucleotidylyl transferase"/>
    <property type="match status" value="1"/>
</dbReference>
<dbReference type="GO" id="GO:0008531">
    <property type="term" value="F:riboflavin kinase activity"/>
    <property type="evidence" value="ECO:0007669"/>
    <property type="project" value="UniProtKB-UniRule"/>
</dbReference>
<keyword evidence="5 15" id="KW-0288">FMN</keyword>
<comment type="pathway">
    <text evidence="2 15">Cofactor biosynthesis; FAD biosynthesis; FAD from FMN: step 1/1.</text>
</comment>
<keyword evidence="9 15" id="KW-0418">Kinase</keyword>
<dbReference type="PIRSF" id="PIRSF004491">
    <property type="entry name" value="FAD_Synth"/>
    <property type="match status" value="1"/>
</dbReference>
<dbReference type="Gene3D" id="2.40.30.30">
    <property type="entry name" value="Riboflavin kinase-like"/>
    <property type="match status" value="1"/>
</dbReference>
<dbReference type="EC" id="2.7.1.26" evidence="15"/>
<dbReference type="UniPathway" id="UPA00277">
    <property type="reaction ID" value="UER00407"/>
</dbReference>
<sequence>MIICHTAEEIAPRISGSCVTIGNFDGVHLGHRTLLEKTVSQAQAIGLSSVAVTFEPHPLRLFTGNSTPPLITLLDQKLELLAGIHLDYTLCLEFNHHLAAMAPEQFVSQYLVETLKTRKLIIGYDYAFGKGRAGNYKLLSRLGRVYGFEVEQLNPVLVDGVIVSSTRIRDLIEAGQVWEARPLLGRFYRVAGTVIHGMKRGGPMLGFPTANIHLTDELFPKTGVYAVWAEVQDMVLPAVANIGFNPTFGNEILSVEVHIMDFKGDLYDQDILVHFVQRLRSEKKFAGLDQLKAQIGKDKDIARTILASPEARLA</sequence>
<evidence type="ECO:0000259" key="16">
    <source>
        <dbReference type="SMART" id="SM00904"/>
    </source>
</evidence>
<dbReference type="FunFam" id="3.40.50.620:FF:000021">
    <property type="entry name" value="Riboflavin biosynthesis protein"/>
    <property type="match status" value="1"/>
</dbReference>
<dbReference type="Pfam" id="PF01687">
    <property type="entry name" value="Flavokinase"/>
    <property type="match status" value="1"/>
</dbReference>
<dbReference type="Pfam" id="PF06574">
    <property type="entry name" value="FAD_syn"/>
    <property type="match status" value="1"/>
</dbReference>
<organism evidence="17 18">
    <name type="scientific">Desulfoplanes formicivorans</name>
    <dbReference type="NCBI Taxonomy" id="1592317"/>
    <lineage>
        <taxon>Bacteria</taxon>
        <taxon>Pseudomonadati</taxon>
        <taxon>Thermodesulfobacteriota</taxon>
        <taxon>Desulfovibrionia</taxon>
        <taxon>Desulfovibrionales</taxon>
        <taxon>Desulfoplanaceae</taxon>
        <taxon>Desulfoplanes</taxon>
    </lineage>
</organism>
<keyword evidence="12" id="KW-0511">Multifunctional enzyme</keyword>
<evidence type="ECO:0000256" key="12">
    <source>
        <dbReference type="ARBA" id="ARBA00023268"/>
    </source>
</evidence>
<evidence type="ECO:0000256" key="9">
    <source>
        <dbReference type="ARBA" id="ARBA00022777"/>
    </source>
</evidence>
<comment type="pathway">
    <text evidence="3 15">Cofactor biosynthesis; FMN biosynthesis; FMN from riboflavin (ATP route): step 1/1.</text>
</comment>
<evidence type="ECO:0000256" key="1">
    <source>
        <dbReference type="ARBA" id="ARBA00002121"/>
    </source>
</evidence>
<dbReference type="NCBIfam" id="TIGR00083">
    <property type="entry name" value="ribF"/>
    <property type="match status" value="1"/>
</dbReference>
<keyword evidence="7 15" id="KW-0548">Nucleotidyltransferase</keyword>
<comment type="catalytic activity">
    <reaction evidence="13 15">
        <text>riboflavin + ATP = FMN + ADP + H(+)</text>
        <dbReference type="Rhea" id="RHEA:14357"/>
        <dbReference type="ChEBI" id="CHEBI:15378"/>
        <dbReference type="ChEBI" id="CHEBI:30616"/>
        <dbReference type="ChEBI" id="CHEBI:57986"/>
        <dbReference type="ChEBI" id="CHEBI:58210"/>
        <dbReference type="ChEBI" id="CHEBI:456216"/>
        <dbReference type="EC" id="2.7.1.26"/>
    </reaction>
</comment>
<evidence type="ECO:0000256" key="3">
    <source>
        <dbReference type="ARBA" id="ARBA00005201"/>
    </source>
</evidence>
<dbReference type="UniPathway" id="UPA00276">
    <property type="reaction ID" value="UER00406"/>
</dbReference>
<dbReference type="PANTHER" id="PTHR22749:SF6">
    <property type="entry name" value="RIBOFLAVIN KINASE"/>
    <property type="match status" value="1"/>
</dbReference>
<dbReference type="GO" id="GO:0005524">
    <property type="term" value="F:ATP binding"/>
    <property type="evidence" value="ECO:0007669"/>
    <property type="project" value="UniProtKB-UniRule"/>
</dbReference>
<evidence type="ECO:0000256" key="7">
    <source>
        <dbReference type="ARBA" id="ARBA00022695"/>
    </source>
</evidence>